<dbReference type="NCBIfam" id="TIGR00056">
    <property type="entry name" value="MlaE family lipid ABC transporter permease subunit"/>
    <property type="match status" value="1"/>
</dbReference>
<evidence type="ECO:0000256" key="6">
    <source>
        <dbReference type="ARBA" id="ARBA00023136"/>
    </source>
</evidence>
<dbReference type="InterPro" id="IPR030802">
    <property type="entry name" value="Permease_MalE"/>
</dbReference>
<protein>
    <recommendedName>
        <fullName evidence="9">ABC transporter permease</fullName>
    </recommendedName>
</protein>
<organism evidence="8">
    <name type="scientific">marine metagenome</name>
    <dbReference type="NCBI Taxonomy" id="408172"/>
    <lineage>
        <taxon>unclassified sequences</taxon>
        <taxon>metagenomes</taxon>
        <taxon>ecological metagenomes</taxon>
    </lineage>
</organism>
<feature type="transmembrane region" description="Helical" evidence="7">
    <location>
        <begin position="153"/>
        <end position="174"/>
    </location>
</feature>
<keyword evidence="3" id="KW-0813">Transport</keyword>
<comment type="subcellular location">
    <subcellularLocation>
        <location evidence="1">Membrane</location>
        <topology evidence="1">Multi-pass membrane protein</topology>
    </subcellularLocation>
</comment>
<dbReference type="PANTHER" id="PTHR30188:SF4">
    <property type="entry name" value="PROTEIN TRIGALACTOSYLDIACYLGLYCEROL 1, CHLOROPLASTIC"/>
    <property type="match status" value="1"/>
</dbReference>
<dbReference type="GO" id="GO:0043190">
    <property type="term" value="C:ATP-binding cassette (ABC) transporter complex"/>
    <property type="evidence" value="ECO:0007669"/>
    <property type="project" value="InterPro"/>
</dbReference>
<reference evidence="8" key="1">
    <citation type="submission" date="2018-05" db="EMBL/GenBank/DDBJ databases">
        <authorList>
            <person name="Lanie J.A."/>
            <person name="Ng W.-L."/>
            <person name="Kazmierczak K.M."/>
            <person name="Andrzejewski T.M."/>
            <person name="Davidsen T.M."/>
            <person name="Wayne K.J."/>
            <person name="Tettelin H."/>
            <person name="Glass J.I."/>
            <person name="Rusch D."/>
            <person name="Podicherti R."/>
            <person name="Tsui H.-C.T."/>
            <person name="Winkler M.E."/>
        </authorList>
    </citation>
    <scope>NUCLEOTIDE SEQUENCE</scope>
</reference>
<evidence type="ECO:0000256" key="5">
    <source>
        <dbReference type="ARBA" id="ARBA00022989"/>
    </source>
</evidence>
<evidence type="ECO:0008006" key="9">
    <source>
        <dbReference type="Google" id="ProtNLM"/>
    </source>
</evidence>
<evidence type="ECO:0000313" key="8">
    <source>
        <dbReference type="EMBL" id="SVB92763.1"/>
    </source>
</evidence>
<sequence length="260" mass="27849">MGRSADNPLKDAFASLGNVTVLFLDTMRSIFAKRFRVRDLVEQLHFIGVKSQSVVLLTGAFTGMVMCAQFYIQFHKVKMDSAVMSVVSVAMARELGAVLTSLMIAGRVGAAMAAQLGTMKVTEQIDALRTLATSPVDYLVAPRLLAMLISLPLLTAEAIAISMVSGMVVAVYLLGLDPVFLLNNMVFYTGSVDIWMGLIKAFIFAGIIATVACHKGMHCGQGAEGVGKATTEAVVAASICILVSNFFVTLILNKLLIYQE</sequence>
<dbReference type="AlphaFoldDB" id="A0A382I1M1"/>
<accession>A0A382I1M1</accession>
<evidence type="ECO:0000256" key="7">
    <source>
        <dbReference type="SAM" id="Phobius"/>
    </source>
</evidence>
<feature type="transmembrane region" description="Helical" evidence="7">
    <location>
        <begin position="194"/>
        <end position="213"/>
    </location>
</feature>
<dbReference type="GO" id="GO:0005548">
    <property type="term" value="F:phospholipid transporter activity"/>
    <property type="evidence" value="ECO:0007669"/>
    <property type="project" value="TreeGrafter"/>
</dbReference>
<dbReference type="EMBL" id="UINC01064261">
    <property type="protein sequence ID" value="SVB92763.1"/>
    <property type="molecule type" value="Genomic_DNA"/>
</dbReference>
<name>A0A382I1M1_9ZZZZ</name>
<feature type="transmembrane region" description="Helical" evidence="7">
    <location>
        <begin position="53"/>
        <end position="72"/>
    </location>
</feature>
<proteinExistence type="inferred from homology"/>
<feature type="transmembrane region" description="Helical" evidence="7">
    <location>
        <begin position="84"/>
        <end position="105"/>
    </location>
</feature>
<keyword evidence="5 7" id="KW-1133">Transmembrane helix</keyword>
<dbReference type="PANTHER" id="PTHR30188">
    <property type="entry name" value="ABC TRANSPORTER PERMEASE PROTEIN-RELATED"/>
    <property type="match status" value="1"/>
</dbReference>
<feature type="transmembrane region" description="Helical" evidence="7">
    <location>
        <begin position="12"/>
        <end position="32"/>
    </location>
</feature>
<feature type="transmembrane region" description="Helical" evidence="7">
    <location>
        <begin position="233"/>
        <end position="252"/>
    </location>
</feature>
<dbReference type="InterPro" id="IPR003453">
    <property type="entry name" value="ABC_MlaE_roteobac"/>
</dbReference>
<evidence type="ECO:0000256" key="3">
    <source>
        <dbReference type="ARBA" id="ARBA00022448"/>
    </source>
</evidence>
<evidence type="ECO:0000256" key="1">
    <source>
        <dbReference type="ARBA" id="ARBA00004141"/>
    </source>
</evidence>
<evidence type="ECO:0000256" key="2">
    <source>
        <dbReference type="ARBA" id="ARBA00007556"/>
    </source>
</evidence>
<gene>
    <name evidence="8" type="ORF">METZ01_LOCUS245617</name>
</gene>
<keyword evidence="4 7" id="KW-0812">Transmembrane</keyword>
<dbReference type="Pfam" id="PF02405">
    <property type="entry name" value="MlaE"/>
    <property type="match status" value="1"/>
</dbReference>
<evidence type="ECO:0000256" key="4">
    <source>
        <dbReference type="ARBA" id="ARBA00022692"/>
    </source>
</evidence>
<keyword evidence="6 7" id="KW-0472">Membrane</keyword>
<comment type="similarity">
    <text evidence="2">Belongs to the MlaE permease family.</text>
</comment>